<sequence length="139" mass="15188">MTTPSDTPISTRTVEIPDETGQAWPVAASVVTIAREERNDIFGRVVGLNAQLHLLLPGAPQPEVYFLSRLVGERHWAQDAHFGPEGQPYFVHGFGSRVTRKRGIHLALEAVLDDAAIQRDLVTDIGLDTPLVLAAEEAQ</sequence>
<proteinExistence type="predicted"/>
<reference evidence="2" key="1">
    <citation type="submission" date="2016-10" db="EMBL/GenBank/DDBJ databases">
        <authorList>
            <person name="Varghese N."/>
            <person name="Submissions S."/>
        </authorList>
    </citation>
    <scope>NUCLEOTIDE SEQUENCE [LARGE SCALE GENOMIC DNA]</scope>
    <source>
        <strain evidence="2">IBRC-M 10403</strain>
    </source>
</reference>
<protein>
    <submittedName>
        <fullName evidence="1">Uncharacterized protein</fullName>
    </submittedName>
</protein>
<evidence type="ECO:0000313" key="2">
    <source>
        <dbReference type="Proteomes" id="UP000199501"/>
    </source>
</evidence>
<organism evidence="1 2">
    <name type="scientific">Actinokineospora iranica</name>
    <dbReference type="NCBI Taxonomy" id="1271860"/>
    <lineage>
        <taxon>Bacteria</taxon>
        <taxon>Bacillati</taxon>
        <taxon>Actinomycetota</taxon>
        <taxon>Actinomycetes</taxon>
        <taxon>Pseudonocardiales</taxon>
        <taxon>Pseudonocardiaceae</taxon>
        <taxon>Actinokineospora</taxon>
    </lineage>
</organism>
<evidence type="ECO:0000313" key="1">
    <source>
        <dbReference type="EMBL" id="SDD55757.1"/>
    </source>
</evidence>
<gene>
    <name evidence="1" type="ORF">SAMN05216174_11338</name>
</gene>
<keyword evidence="2" id="KW-1185">Reference proteome</keyword>
<accession>A0A1G6VS05</accession>
<dbReference type="STRING" id="1271860.SAMN05216174_11338"/>
<dbReference type="RefSeq" id="WP_091454826.1">
    <property type="nucleotide sequence ID" value="NZ_FMZZ01000013.1"/>
</dbReference>
<dbReference type="AlphaFoldDB" id="A0A1G6VS05"/>
<dbReference type="OrthoDB" id="3697190at2"/>
<dbReference type="EMBL" id="FMZZ01000013">
    <property type="protein sequence ID" value="SDD55757.1"/>
    <property type="molecule type" value="Genomic_DNA"/>
</dbReference>
<name>A0A1G6VS05_9PSEU</name>
<dbReference type="Proteomes" id="UP000199501">
    <property type="component" value="Unassembled WGS sequence"/>
</dbReference>